<dbReference type="Proteomes" id="UP000178797">
    <property type="component" value="Unassembled WGS sequence"/>
</dbReference>
<keyword evidence="1" id="KW-0472">Membrane</keyword>
<organism evidence="2 3">
    <name type="scientific">Candidatus Schekmanbacteria bacterium RBG_16_38_10</name>
    <dbReference type="NCBI Taxonomy" id="1817879"/>
    <lineage>
        <taxon>Bacteria</taxon>
        <taxon>Candidatus Schekmaniibacteriota</taxon>
    </lineage>
</organism>
<evidence type="ECO:0000313" key="2">
    <source>
        <dbReference type="EMBL" id="OGL47350.1"/>
    </source>
</evidence>
<dbReference type="AlphaFoldDB" id="A0A1F7S0Z0"/>
<proteinExistence type="predicted"/>
<evidence type="ECO:0000256" key="1">
    <source>
        <dbReference type="SAM" id="Phobius"/>
    </source>
</evidence>
<evidence type="ECO:0000313" key="3">
    <source>
        <dbReference type="Proteomes" id="UP000178797"/>
    </source>
</evidence>
<gene>
    <name evidence="2" type="ORF">A2W05_00965</name>
</gene>
<accession>A0A1F7S0Z0</accession>
<dbReference type="EMBL" id="MGDE01000042">
    <property type="protein sequence ID" value="OGL47350.1"/>
    <property type="molecule type" value="Genomic_DNA"/>
</dbReference>
<sequence length="150" mass="17173">MNTLQMVIFGVVILGSLAGLWLATRNVKRKRRLPFQDRPDMSEEEFFVTYYRDASITKETICHVLKVVANATEIPATKIRPSDRFDRELAPVRGWEFDDGLAEISWFAKSKMKKAGVREPTQLHTVDDLIRYVALLEIQKGKKRGSGLHP</sequence>
<protein>
    <submittedName>
        <fullName evidence="2">Uncharacterized protein</fullName>
    </submittedName>
</protein>
<keyword evidence="1" id="KW-0812">Transmembrane</keyword>
<name>A0A1F7S0Z0_9BACT</name>
<feature type="transmembrane region" description="Helical" evidence="1">
    <location>
        <begin position="6"/>
        <end position="23"/>
    </location>
</feature>
<comment type="caution">
    <text evidence="2">The sequence shown here is derived from an EMBL/GenBank/DDBJ whole genome shotgun (WGS) entry which is preliminary data.</text>
</comment>
<reference evidence="2 3" key="1">
    <citation type="journal article" date="2016" name="Nat. Commun.">
        <title>Thousands of microbial genomes shed light on interconnected biogeochemical processes in an aquifer system.</title>
        <authorList>
            <person name="Anantharaman K."/>
            <person name="Brown C.T."/>
            <person name="Hug L.A."/>
            <person name="Sharon I."/>
            <person name="Castelle C.J."/>
            <person name="Probst A.J."/>
            <person name="Thomas B.C."/>
            <person name="Singh A."/>
            <person name="Wilkins M.J."/>
            <person name="Karaoz U."/>
            <person name="Brodie E.L."/>
            <person name="Williams K.H."/>
            <person name="Hubbard S.S."/>
            <person name="Banfield J.F."/>
        </authorList>
    </citation>
    <scope>NUCLEOTIDE SEQUENCE [LARGE SCALE GENOMIC DNA]</scope>
</reference>
<keyword evidence="1" id="KW-1133">Transmembrane helix</keyword>